<accession>A0A1I7WJR5</accession>
<dbReference type="SUPFAM" id="SSF49879">
    <property type="entry name" value="SMAD/FHA domain"/>
    <property type="match status" value="1"/>
</dbReference>
<dbReference type="SMART" id="SM00240">
    <property type="entry name" value="FHA"/>
    <property type="match status" value="1"/>
</dbReference>
<organism evidence="2 3">
    <name type="scientific">Heterorhabditis bacteriophora</name>
    <name type="common">Entomopathogenic nematode worm</name>
    <dbReference type="NCBI Taxonomy" id="37862"/>
    <lineage>
        <taxon>Eukaryota</taxon>
        <taxon>Metazoa</taxon>
        <taxon>Ecdysozoa</taxon>
        <taxon>Nematoda</taxon>
        <taxon>Chromadorea</taxon>
        <taxon>Rhabditida</taxon>
        <taxon>Rhabditina</taxon>
        <taxon>Rhabditomorpha</taxon>
        <taxon>Strongyloidea</taxon>
        <taxon>Heterorhabditidae</taxon>
        <taxon>Heterorhabditis</taxon>
    </lineage>
</organism>
<feature type="domain" description="FHA" evidence="1">
    <location>
        <begin position="59"/>
        <end position="111"/>
    </location>
</feature>
<protein>
    <submittedName>
        <fullName evidence="3">FHA domain-containing protein</fullName>
    </submittedName>
</protein>
<dbReference type="Proteomes" id="UP000095283">
    <property type="component" value="Unplaced"/>
</dbReference>
<dbReference type="WBParaSite" id="Hba_05266">
    <property type="protein sequence ID" value="Hba_05266"/>
    <property type="gene ID" value="Hba_05266"/>
</dbReference>
<evidence type="ECO:0000259" key="1">
    <source>
        <dbReference type="PROSITE" id="PS50006"/>
    </source>
</evidence>
<proteinExistence type="predicted"/>
<dbReference type="CDD" id="cd00060">
    <property type="entry name" value="FHA"/>
    <property type="match status" value="1"/>
</dbReference>
<dbReference type="PROSITE" id="PS50006">
    <property type="entry name" value="FHA_DOMAIN"/>
    <property type="match status" value="1"/>
</dbReference>
<sequence>MIPLYIIGRRQVRNFNCYIVGIMVIEVLNESLSGKFSMKIAIFEIPLVVFGFGNVGSKVYIGRDRKQCEISLPHDAVGVSRVHASLEWRSEDKLMLRDSSTFGTVIDGKMLRGSEANLGHGSRIIIGENEFTISWRPNIRGSCQKIKRTTETKSDVLEEEIRKNKTQTKISSFFLASRESQLAEPSLILAEDTPESLLNVDDKDSRSSERISFVADSNVSRDPTFQIKRRFNYSKYLYANSFYTYTYISGKFEYKKSEELEHPKGSQKKKKVGNTFSYFKCLFSATDEGTRVGNPYFSRCFLDVSITNDTASNMDVFITAPPAKRRGRPPMTTIRQPGKLKKKILRRLYLSLLYSCVFFIEKSFSENTALSTRDVYCILQSVDFNLARIDSGKLIQNEDNTHRDHIKTMFELVSSGNHYDEEDDMFSESTEKLGLKFERVVNKLNNLVEFADIERKVISSRKSCDESITYSDISSTSNEVINYKKFKKASQGRFNTTLPTISYIIGGFNDLVDFREINS</sequence>
<dbReference type="InterPro" id="IPR008984">
    <property type="entry name" value="SMAD_FHA_dom_sf"/>
</dbReference>
<keyword evidence="2" id="KW-1185">Reference proteome</keyword>
<evidence type="ECO:0000313" key="3">
    <source>
        <dbReference type="WBParaSite" id="Hba_05266"/>
    </source>
</evidence>
<dbReference type="AlphaFoldDB" id="A0A1I7WJR5"/>
<reference evidence="3" key="1">
    <citation type="submission" date="2016-11" db="UniProtKB">
        <authorList>
            <consortium name="WormBaseParasite"/>
        </authorList>
    </citation>
    <scope>IDENTIFICATION</scope>
</reference>
<dbReference type="Pfam" id="PF00498">
    <property type="entry name" value="FHA"/>
    <property type="match status" value="1"/>
</dbReference>
<dbReference type="Gene3D" id="2.60.200.20">
    <property type="match status" value="1"/>
</dbReference>
<evidence type="ECO:0000313" key="2">
    <source>
        <dbReference type="Proteomes" id="UP000095283"/>
    </source>
</evidence>
<dbReference type="InterPro" id="IPR000253">
    <property type="entry name" value="FHA_dom"/>
</dbReference>
<name>A0A1I7WJR5_HETBA</name>